<protein>
    <submittedName>
        <fullName evidence="1">Uncharacterized protein</fullName>
    </submittedName>
</protein>
<accession>A0A9E8MLB2</accession>
<reference evidence="1" key="1">
    <citation type="submission" date="2022-11" db="EMBL/GenBank/DDBJ databases">
        <title>Description of Microcella daejonensis nov. sp, isolated from riverside soil.</title>
        <authorList>
            <person name="Molina K.M."/>
            <person name="Kim S.B."/>
        </authorList>
    </citation>
    <scope>NUCLEOTIDE SEQUENCE</scope>
    <source>
        <strain evidence="1">MMS21-STM12</strain>
    </source>
</reference>
<keyword evidence="2" id="KW-1185">Reference proteome</keyword>
<gene>
    <name evidence="1" type="ORF">OVN18_00960</name>
</gene>
<proteinExistence type="predicted"/>
<dbReference type="EMBL" id="CP113089">
    <property type="protein sequence ID" value="WAB81627.1"/>
    <property type="molecule type" value="Genomic_DNA"/>
</dbReference>
<evidence type="ECO:0000313" key="2">
    <source>
        <dbReference type="Proteomes" id="UP001164706"/>
    </source>
</evidence>
<dbReference type="KEGG" id="mdb:OVN18_00960"/>
<dbReference type="RefSeq" id="WP_267781405.1">
    <property type="nucleotide sequence ID" value="NZ_CP113089.1"/>
</dbReference>
<evidence type="ECO:0000313" key="1">
    <source>
        <dbReference type="EMBL" id="WAB81627.1"/>
    </source>
</evidence>
<sequence length="73" mass="7897">MTTMTITLPATRRSVVRPLGRRLALALGIALVRWSRATVVASLPGAHAGQQRALAAQRATERARGVIRYGFTQ</sequence>
<dbReference type="AlphaFoldDB" id="A0A9E8MLB2"/>
<name>A0A9E8MLB2_9MICO</name>
<dbReference type="Proteomes" id="UP001164706">
    <property type="component" value="Chromosome"/>
</dbReference>
<organism evidence="1 2">
    <name type="scientific">Microcella daejeonensis</name>
    <dbReference type="NCBI Taxonomy" id="2994971"/>
    <lineage>
        <taxon>Bacteria</taxon>
        <taxon>Bacillati</taxon>
        <taxon>Actinomycetota</taxon>
        <taxon>Actinomycetes</taxon>
        <taxon>Micrococcales</taxon>
        <taxon>Microbacteriaceae</taxon>
        <taxon>Microcella</taxon>
    </lineage>
</organism>